<dbReference type="GO" id="GO:0005249">
    <property type="term" value="F:voltage-gated potassium channel activity"/>
    <property type="evidence" value="ECO:0007669"/>
    <property type="project" value="TreeGrafter"/>
</dbReference>
<evidence type="ECO:0000259" key="1">
    <source>
        <dbReference type="PROSITE" id="PS50042"/>
    </source>
</evidence>
<reference evidence="2 3" key="1">
    <citation type="journal article" date="2024" name="Insects">
        <title>An Improved Chromosome-Level Genome Assembly of the Firefly Pyrocoelia pectoralis.</title>
        <authorList>
            <person name="Fu X."/>
            <person name="Meyer-Rochow V.B."/>
            <person name="Ballantyne L."/>
            <person name="Zhu X."/>
        </authorList>
    </citation>
    <scope>NUCLEOTIDE SEQUENCE [LARGE SCALE GENOMIC DNA]</scope>
    <source>
        <strain evidence="2">XCY_ONT2</strain>
    </source>
</reference>
<dbReference type="Gene3D" id="2.60.120.10">
    <property type="entry name" value="Jelly Rolls"/>
    <property type="match status" value="1"/>
</dbReference>
<comment type="caution">
    <text evidence="2">The sequence shown here is derived from an EMBL/GenBank/DDBJ whole genome shotgun (WGS) entry which is preliminary data.</text>
</comment>
<dbReference type="InterPro" id="IPR051413">
    <property type="entry name" value="K/Na_HCN_channel"/>
</dbReference>
<feature type="domain" description="Cyclic nucleotide-binding" evidence="1">
    <location>
        <begin position="65"/>
        <end position="162"/>
    </location>
</feature>
<dbReference type="InterPro" id="IPR014710">
    <property type="entry name" value="RmlC-like_jellyroll"/>
</dbReference>
<dbReference type="InterPro" id="IPR000595">
    <property type="entry name" value="cNMP-bd_dom"/>
</dbReference>
<dbReference type="Proteomes" id="UP001329430">
    <property type="component" value="Chromosome 7"/>
</dbReference>
<dbReference type="AlphaFoldDB" id="A0AAN7V842"/>
<name>A0AAN7V842_9COLE</name>
<gene>
    <name evidence="2" type="ORF">RI129_009851</name>
</gene>
<protein>
    <recommendedName>
        <fullName evidence="1">Cyclic nucleotide-binding domain-containing protein</fullName>
    </recommendedName>
</protein>
<dbReference type="GO" id="GO:0035725">
    <property type="term" value="P:sodium ion transmembrane transport"/>
    <property type="evidence" value="ECO:0007669"/>
    <property type="project" value="TreeGrafter"/>
</dbReference>
<proteinExistence type="predicted"/>
<evidence type="ECO:0000313" key="2">
    <source>
        <dbReference type="EMBL" id="KAK5641304.1"/>
    </source>
</evidence>
<dbReference type="Pfam" id="PF00027">
    <property type="entry name" value="cNMP_binding"/>
    <property type="match status" value="1"/>
</dbReference>
<accession>A0AAN7V842</accession>
<dbReference type="GO" id="GO:0098855">
    <property type="term" value="C:HCN channel complex"/>
    <property type="evidence" value="ECO:0007669"/>
    <property type="project" value="TreeGrafter"/>
</dbReference>
<dbReference type="SUPFAM" id="SSF51206">
    <property type="entry name" value="cAMP-binding domain-like"/>
    <property type="match status" value="1"/>
</dbReference>
<dbReference type="CDD" id="cd00038">
    <property type="entry name" value="CAP_ED"/>
    <property type="match status" value="1"/>
</dbReference>
<dbReference type="PROSITE" id="PS50042">
    <property type="entry name" value="CNMP_BINDING_3"/>
    <property type="match status" value="1"/>
</dbReference>
<sequence>MNQVHEYMRYKQLPCNIQNRLLTYYEYKFKKKYFREDIITATLSVRLRREINVYQFRRLIDSVSLFKGIPHQVVVDIVNCLKPEIFLPNDVIVKASTIGDCMYFLSSGTVCVTTPTGREVCHLYDGAYFGEVALIMKDQKRIANVYALEICEVYRLDRKHFKTCCMYNTQFCKKLEKIAEERREQTALLEDLQKQYLISLDNSKV</sequence>
<dbReference type="PANTHER" id="PTHR45689:SF14">
    <property type="entry name" value="CYCLIC NUCLEOTIDE-GATED CATION CHANNEL SUBUNIT A-LIKE PROTEIN"/>
    <property type="match status" value="1"/>
</dbReference>
<evidence type="ECO:0000313" key="3">
    <source>
        <dbReference type="Proteomes" id="UP001329430"/>
    </source>
</evidence>
<dbReference type="GO" id="GO:0003254">
    <property type="term" value="P:regulation of membrane depolarization"/>
    <property type="evidence" value="ECO:0007669"/>
    <property type="project" value="TreeGrafter"/>
</dbReference>
<dbReference type="EMBL" id="JAVRBK010000007">
    <property type="protein sequence ID" value="KAK5641304.1"/>
    <property type="molecule type" value="Genomic_DNA"/>
</dbReference>
<keyword evidence="3" id="KW-1185">Reference proteome</keyword>
<dbReference type="PANTHER" id="PTHR45689">
    <property type="entry name" value="I[[H]] CHANNEL, ISOFORM E"/>
    <property type="match status" value="1"/>
</dbReference>
<dbReference type="SMART" id="SM00100">
    <property type="entry name" value="cNMP"/>
    <property type="match status" value="1"/>
</dbReference>
<dbReference type="Gene3D" id="1.10.287.630">
    <property type="entry name" value="Helix hairpin bin"/>
    <property type="match status" value="1"/>
</dbReference>
<dbReference type="InterPro" id="IPR018490">
    <property type="entry name" value="cNMP-bd_dom_sf"/>
</dbReference>
<organism evidence="2 3">
    <name type="scientific">Pyrocoelia pectoralis</name>
    <dbReference type="NCBI Taxonomy" id="417401"/>
    <lineage>
        <taxon>Eukaryota</taxon>
        <taxon>Metazoa</taxon>
        <taxon>Ecdysozoa</taxon>
        <taxon>Arthropoda</taxon>
        <taxon>Hexapoda</taxon>
        <taxon>Insecta</taxon>
        <taxon>Pterygota</taxon>
        <taxon>Neoptera</taxon>
        <taxon>Endopterygota</taxon>
        <taxon>Coleoptera</taxon>
        <taxon>Polyphaga</taxon>
        <taxon>Elateriformia</taxon>
        <taxon>Elateroidea</taxon>
        <taxon>Lampyridae</taxon>
        <taxon>Lampyrinae</taxon>
        <taxon>Pyrocoelia</taxon>
    </lineage>
</organism>